<organism evidence="2 3">
    <name type="scientific">Niallia taxi</name>
    <dbReference type="NCBI Taxonomy" id="2499688"/>
    <lineage>
        <taxon>Bacteria</taxon>
        <taxon>Bacillati</taxon>
        <taxon>Bacillota</taxon>
        <taxon>Bacilli</taxon>
        <taxon>Bacillales</taxon>
        <taxon>Bacillaceae</taxon>
        <taxon>Niallia</taxon>
    </lineage>
</organism>
<evidence type="ECO:0000256" key="1">
    <source>
        <dbReference type="SAM" id="Phobius"/>
    </source>
</evidence>
<dbReference type="Proteomes" id="UP000288024">
    <property type="component" value="Unassembled WGS sequence"/>
</dbReference>
<feature type="transmembrane region" description="Helical" evidence="1">
    <location>
        <begin position="31"/>
        <end position="55"/>
    </location>
</feature>
<sequence length="165" mass="20146">MIFERWFLVIFSIVCLLVLIKFIPKNKKRDAWILFLFLQVITWPAGLIAVEMGWIEYPTQLLPDANNYNKTSFSFEFFFFPIVAIMFSLYFPKRKYWYLVLLYYVGVSGFFTMFEVVLERTTTLVTYHEWKWYWTFITVIISLFINDLFYRWCKKGLIVVREHEN</sequence>
<keyword evidence="1" id="KW-0472">Membrane</keyword>
<name>A0A3S2W0D6_9BACI</name>
<proteinExistence type="predicted"/>
<keyword evidence="3" id="KW-1185">Reference proteome</keyword>
<feature type="transmembrane region" description="Helical" evidence="1">
    <location>
        <begin position="75"/>
        <end position="91"/>
    </location>
</feature>
<dbReference type="EMBL" id="RZTZ01000035">
    <property type="protein sequence ID" value="RVT56263.1"/>
    <property type="molecule type" value="Genomic_DNA"/>
</dbReference>
<protein>
    <submittedName>
        <fullName evidence="2">Uncharacterized protein</fullName>
    </submittedName>
</protein>
<gene>
    <name evidence="2" type="ORF">EM808_27970</name>
</gene>
<keyword evidence="1" id="KW-0812">Transmembrane</keyword>
<dbReference type="RefSeq" id="WP_127743052.1">
    <property type="nucleotide sequence ID" value="NZ_RZTZ01000035.1"/>
</dbReference>
<feature type="transmembrane region" description="Helical" evidence="1">
    <location>
        <begin position="130"/>
        <end position="149"/>
    </location>
</feature>
<dbReference type="InterPro" id="IPR048147">
    <property type="entry name" value="CBO0543-like"/>
</dbReference>
<keyword evidence="1" id="KW-1133">Transmembrane helix</keyword>
<accession>A0A3S2W0D6</accession>
<dbReference type="NCBIfam" id="NF041644">
    <property type="entry name" value="CBO0543_fam"/>
    <property type="match status" value="1"/>
</dbReference>
<reference evidence="2 3" key="1">
    <citation type="submission" date="2019-01" db="EMBL/GenBank/DDBJ databases">
        <title>Bacillus sp. M5HDSG1-1, whole genome shotgun sequence.</title>
        <authorList>
            <person name="Tuo L."/>
        </authorList>
    </citation>
    <scope>NUCLEOTIDE SEQUENCE [LARGE SCALE GENOMIC DNA]</scope>
    <source>
        <strain evidence="2 3">M5HDSG1-1</strain>
    </source>
</reference>
<evidence type="ECO:0000313" key="3">
    <source>
        <dbReference type="Proteomes" id="UP000288024"/>
    </source>
</evidence>
<feature type="transmembrane region" description="Helical" evidence="1">
    <location>
        <begin position="6"/>
        <end position="24"/>
    </location>
</feature>
<feature type="transmembrane region" description="Helical" evidence="1">
    <location>
        <begin position="98"/>
        <end position="118"/>
    </location>
</feature>
<comment type="caution">
    <text evidence="2">The sequence shown here is derived from an EMBL/GenBank/DDBJ whole genome shotgun (WGS) entry which is preliminary data.</text>
</comment>
<evidence type="ECO:0000313" key="2">
    <source>
        <dbReference type="EMBL" id="RVT56263.1"/>
    </source>
</evidence>
<dbReference type="AlphaFoldDB" id="A0A3S2W0D6"/>